<feature type="transmembrane region" description="Helical" evidence="1">
    <location>
        <begin position="43"/>
        <end position="61"/>
    </location>
</feature>
<keyword evidence="1" id="KW-0812">Transmembrane</keyword>
<dbReference type="Pfam" id="PF07331">
    <property type="entry name" value="TctB"/>
    <property type="match status" value="1"/>
</dbReference>
<keyword evidence="1" id="KW-0472">Membrane</keyword>
<dbReference type="InterPro" id="IPR009936">
    <property type="entry name" value="DUF1468"/>
</dbReference>
<evidence type="ECO:0000313" key="4">
    <source>
        <dbReference type="Proteomes" id="UP000694660"/>
    </source>
</evidence>
<feature type="transmembrane region" description="Helical" evidence="1">
    <location>
        <begin position="12"/>
        <end position="31"/>
    </location>
</feature>
<name>A0A944DAQ7_DENI1</name>
<gene>
    <name evidence="3" type="ORF">I8J34_10685</name>
</gene>
<evidence type="ECO:0000256" key="1">
    <source>
        <dbReference type="SAM" id="Phobius"/>
    </source>
</evidence>
<feature type="domain" description="DUF1468" evidence="2">
    <location>
        <begin position="12"/>
        <end position="146"/>
    </location>
</feature>
<accession>A0A944DAQ7</accession>
<feature type="transmembrane region" description="Helical" evidence="1">
    <location>
        <begin position="99"/>
        <end position="118"/>
    </location>
</feature>
<keyword evidence="4" id="KW-1185">Reference proteome</keyword>
<dbReference type="RefSeq" id="WP_214361393.1">
    <property type="nucleotide sequence ID" value="NZ_JAEKFT010000010.1"/>
</dbReference>
<feature type="transmembrane region" description="Helical" evidence="1">
    <location>
        <begin position="73"/>
        <end position="93"/>
    </location>
</feature>
<organism evidence="3 4">
    <name type="scientific">Denitromonas iodatirespirans</name>
    <dbReference type="NCBI Taxonomy" id="2795389"/>
    <lineage>
        <taxon>Bacteria</taxon>
        <taxon>Pseudomonadati</taxon>
        <taxon>Pseudomonadota</taxon>
        <taxon>Betaproteobacteria</taxon>
        <taxon>Rhodocyclales</taxon>
        <taxon>Zoogloeaceae</taxon>
        <taxon>Denitromonas</taxon>
    </lineage>
</organism>
<sequence length="154" mass="16113">MNGLIKGPKDFWAGLLYLTIGGLGVVLARDYGMGDAARMGPGYFPTVLGALLVIFGAASLGRSLFRRGEAIGAIAWKPIVLIVGATVAFAYLIKPAGLVLALTALILISASASSRFRFEWKATAAMFGLIAFCSLVFVKGLGIPLPLFGTWFGG</sequence>
<dbReference type="AlphaFoldDB" id="A0A944DAQ7"/>
<dbReference type="Proteomes" id="UP000694660">
    <property type="component" value="Unassembled WGS sequence"/>
</dbReference>
<reference evidence="4" key="1">
    <citation type="journal article" date="2022" name="ISME J.">
        <title>Genetic and phylogenetic analysis of dissimilatory iodate-reducing bacteria identifies potential niches across the world's oceans.</title>
        <authorList>
            <person name="Reyes-Umana V."/>
            <person name="Henning Z."/>
            <person name="Lee K."/>
            <person name="Barnum T.P."/>
            <person name="Coates J.D."/>
        </authorList>
    </citation>
    <scope>NUCLEOTIDE SEQUENCE [LARGE SCALE GENOMIC DNA]</scope>
    <source>
        <strain evidence="4">IR12</strain>
    </source>
</reference>
<comment type="caution">
    <text evidence="3">The sequence shown here is derived from an EMBL/GenBank/DDBJ whole genome shotgun (WGS) entry which is preliminary data.</text>
</comment>
<proteinExistence type="predicted"/>
<evidence type="ECO:0000313" key="3">
    <source>
        <dbReference type="EMBL" id="MBT0961636.1"/>
    </source>
</evidence>
<keyword evidence="1" id="KW-1133">Transmembrane helix</keyword>
<dbReference type="EMBL" id="JAEKFT010000010">
    <property type="protein sequence ID" value="MBT0961636.1"/>
    <property type="molecule type" value="Genomic_DNA"/>
</dbReference>
<feature type="transmembrane region" description="Helical" evidence="1">
    <location>
        <begin position="125"/>
        <end position="148"/>
    </location>
</feature>
<protein>
    <submittedName>
        <fullName evidence="3">Tripartite tricarboxylate transporter TctB family protein</fullName>
    </submittedName>
</protein>
<evidence type="ECO:0000259" key="2">
    <source>
        <dbReference type="Pfam" id="PF07331"/>
    </source>
</evidence>